<evidence type="ECO:0000256" key="2">
    <source>
        <dbReference type="ARBA" id="ARBA00006601"/>
    </source>
</evidence>
<keyword evidence="10" id="KW-1185">Reference proteome</keyword>
<dbReference type="SMART" id="SM00984">
    <property type="entry name" value="UDPG_MGDP_dh_C"/>
    <property type="match status" value="1"/>
</dbReference>
<dbReference type="Gene3D" id="1.20.5.100">
    <property type="entry name" value="Cytochrome c1, transmembrane anchor, C-terminal"/>
    <property type="match status" value="1"/>
</dbReference>
<dbReference type="InterPro" id="IPR014026">
    <property type="entry name" value="UDP-Glc/GDP-Man_DH_dimer"/>
</dbReference>
<comment type="similarity">
    <text evidence="2 7">Belongs to the UDP-glucose/GDP-mannose dehydrogenase family.</text>
</comment>
<dbReference type="Pfam" id="PF03720">
    <property type="entry name" value="UDPG_MGDP_dh_C"/>
    <property type="match status" value="1"/>
</dbReference>
<dbReference type="InterPro" id="IPR014027">
    <property type="entry name" value="UDP-Glc/GDP-Man_DH_C"/>
</dbReference>
<dbReference type="InterPro" id="IPR028356">
    <property type="entry name" value="UDPglc_DH_euk"/>
</dbReference>
<evidence type="ECO:0000313" key="9">
    <source>
        <dbReference type="EMBL" id="KAF8817897.1"/>
    </source>
</evidence>
<dbReference type="PIRSF" id="PIRSF000124">
    <property type="entry name" value="UDPglc_GDPman_dh"/>
    <property type="match status" value="1"/>
</dbReference>
<dbReference type="SUPFAM" id="SSF48179">
    <property type="entry name" value="6-phosphogluconate dehydrogenase C-terminal domain-like"/>
    <property type="match status" value="1"/>
</dbReference>
<dbReference type="Pfam" id="PF03721">
    <property type="entry name" value="UDPG_MGDP_dh_N"/>
    <property type="match status" value="1"/>
</dbReference>
<evidence type="ECO:0000313" key="10">
    <source>
        <dbReference type="Proteomes" id="UP000823046"/>
    </source>
</evidence>
<gene>
    <name evidence="9" type="ORF">IE077_003018</name>
</gene>
<accession>A0ABQ7J448</accession>
<proteinExistence type="inferred from homology"/>
<dbReference type="InterPro" id="IPR008927">
    <property type="entry name" value="6-PGluconate_DH-like_C_sf"/>
</dbReference>
<dbReference type="InterPro" id="IPR017476">
    <property type="entry name" value="UDP-Glc/GDP-Man"/>
</dbReference>
<dbReference type="SUPFAM" id="SSF51735">
    <property type="entry name" value="NAD(P)-binding Rossmann-fold domains"/>
    <property type="match status" value="1"/>
</dbReference>
<evidence type="ECO:0000256" key="4">
    <source>
        <dbReference type="ARBA" id="ARBA00023002"/>
    </source>
</evidence>
<dbReference type="EMBL" id="JADAQX010001260">
    <property type="protein sequence ID" value="KAF8817897.1"/>
    <property type="molecule type" value="Genomic_DNA"/>
</dbReference>
<dbReference type="InterPro" id="IPR036291">
    <property type="entry name" value="NAD(P)-bd_dom_sf"/>
</dbReference>
<comment type="catalytic activity">
    <reaction evidence="6 7">
        <text>UDP-alpha-D-glucose + 2 NAD(+) + H2O = UDP-alpha-D-glucuronate + 2 NADH + 3 H(+)</text>
        <dbReference type="Rhea" id="RHEA:23596"/>
        <dbReference type="ChEBI" id="CHEBI:15377"/>
        <dbReference type="ChEBI" id="CHEBI:15378"/>
        <dbReference type="ChEBI" id="CHEBI:57540"/>
        <dbReference type="ChEBI" id="CHEBI:57945"/>
        <dbReference type="ChEBI" id="CHEBI:58052"/>
        <dbReference type="ChEBI" id="CHEBI:58885"/>
        <dbReference type="EC" id="1.1.1.22"/>
    </reaction>
</comment>
<evidence type="ECO:0000256" key="5">
    <source>
        <dbReference type="ARBA" id="ARBA00023027"/>
    </source>
</evidence>
<keyword evidence="5 7" id="KW-0520">NAD</keyword>
<dbReference type="PANTHER" id="PTHR11374:SF3">
    <property type="entry name" value="UDP-GLUCOSE 6-DEHYDROGENASE"/>
    <property type="match status" value="1"/>
</dbReference>
<dbReference type="EC" id="1.1.1.22" evidence="3 7"/>
<dbReference type="Proteomes" id="UP000823046">
    <property type="component" value="Unassembled WGS sequence"/>
</dbReference>
<feature type="domain" description="UDP-glucose/GDP-mannose dehydrogenase C-terminal" evidence="8">
    <location>
        <begin position="354"/>
        <end position="469"/>
    </location>
</feature>
<protein>
    <recommendedName>
        <fullName evidence="3 7">UDP-glucose 6-dehydrogenase</fullName>
        <ecNumber evidence="3 7">1.1.1.22</ecNumber>
    </recommendedName>
</protein>
<dbReference type="InterPro" id="IPR036220">
    <property type="entry name" value="UDP-Glc/GDP-Man_DH_C_sf"/>
</dbReference>
<name>A0ABQ7J448_9APIC</name>
<dbReference type="PIRSF" id="PIRSF500134">
    <property type="entry name" value="UDPglc_DH_bac"/>
    <property type="match status" value="1"/>
</dbReference>
<organism evidence="9 10">
    <name type="scientific">Cardiosporidium cionae</name>
    <dbReference type="NCBI Taxonomy" id="476202"/>
    <lineage>
        <taxon>Eukaryota</taxon>
        <taxon>Sar</taxon>
        <taxon>Alveolata</taxon>
        <taxon>Apicomplexa</taxon>
        <taxon>Aconoidasida</taxon>
        <taxon>Nephromycida</taxon>
        <taxon>Cardiosporidium</taxon>
    </lineage>
</organism>
<reference evidence="9 10" key="1">
    <citation type="journal article" date="2020" name="bioRxiv">
        <title>Metabolic contributions of an alphaproteobacterial endosymbiont in the apicomplexan Cardiosporidium cionae.</title>
        <authorList>
            <person name="Hunter E.S."/>
            <person name="Paight C.J."/>
            <person name="Lane C.E."/>
        </authorList>
    </citation>
    <scope>NUCLEOTIDE SEQUENCE [LARGE SCALE GENOMIC DNA]</scope>
    <source>
        <strain evidence="9">ESH_2018</strain>
    </source>
</reference>
<dbReference type="Pfam" id="PF00984">
    <property type="entry name" value="UDPG_MGDP_dh"/>
    <property type="match status" value="1"/>
</dbReference>
<dbReference type="InterPro" id="IPR028357">
    <property type="entry name" value="UDPglc_DH_bac"/>
</dbReference>
<sequence length="504" mass="56494">MNHHLVNNVNSVELVNGMGTFAQSIRKDKIACIGGGYVGGSTMSVLADMCPHLKVYVLDADKNKIDAWNSDKLPICEPGLFEVVKRCRGINLFFTHDIYKYIDLCDIIFICVGTPTKQFGASAGYATDLRAWELAALSIFANSSGSKIIIEKSTVPVKSSEELMSLIAAQNLPYEYCVLSNPEFLAEGTAVKDLLKPARVLIGGPETSIGKYSIDILTDIYAHWVDRSKIILLNSCSSELSKLASNAFLAQRISSINAISMVCESVGADVLDISRAVGMDSRIGSKYLQPSVGFGGSCFEKDLLSLIYLCKQNCLEEVADYWEQVLRMNILQKQRFSQTVVKSFWNNMEGKRLAIFGFAFKKNTADVRRSAAVDVCRDLIMEKAILQVYDPEVTMQSAVMEMQELCNFNDKTLMNHFFMMKDAHSAVKGSSAILILTDWEQFVDYDYSEFYKIMRKPAFIFDGRNLLNRHDIWRIGFEVYSIGRPPLSHLNGLQVKCPNDYHDQ</sequence>
<evidence type="ECO:0000259" key="8">
    <source>
        <dbReference type="SMART" id="SM00984"/>
    </source>
</evidence>
<comment type="caution">
    <text evidence="9">The sequence shown here is derived from an EMBL/GenBank/DDBJ whole genome shotgun (WGS) entry which is preliminary data.</text>
</comment>
<dbReference type="NCBIfam" id="TIGR03026">
    <property type="entry name" value="NDP-sugDHase"/>
    <property type="match status" value="1"/>
</dbReference>
<evidence type="ECO:0000256" key="7">
    <source>
        <dbReference type="PIRNR" id="PIRNR000124"/>
    </source>
</evidence>
<dbReference type="PANTHER" id="PTHR11374">
    <property type="entry name" value="UDP-GLUCOSE DEHYDROGENASE/UDP-MANNAC DEHYDROGENASE"/>
    <property type="match status" value="1"/>
</dbReference>
<dbReference type="InterPro" id="IPR001732">
    <property type="entry name" value="UDP-Glc/GDP-Man_DH_N"/>
</dbReference>
<evidence type="ECO:0000256" key="6">
    <source>
        <dbReference type="ARBA" id="ARBA00047473"/>
    </source>
</evidence>
<keyword evidence="4 7" id="KW-0560">Oxidoreductase</keyword>
<evidence type="ECO:0000256" key="1">
    <source>
        <dbReference type="ARBA" id="ARBA00004701"/>
    </source>
</evidence>
<comment type="pathway">
    <text evidence="1">Nucleotide-sugar biosynthesis; UDP-alpha-D-glucuronate biosynthesis; UDP-alpha-D-glucuronate from UDP-alpha-D-glucose: step 1/1.</text>
</comment>
<dbReference type="SUPFAM" id="SSF52413">
    <property type="entry name" value="UDP-glucose/GDP-mannose dehydrogenase C-terminal domain"/>
    <property type="match status" value="1"/>
</dbReference>
<dbReference type="Gene3D" id="3.40.50.720">
    <property type="entry name" value="NAD(P)-binding Rossmann-like Domain"/>
    <property type="match status" value="2"/>
</dbReference>
<evidence type="ECO:0000256" key="3">
    <source>
        <dbReference type="ARBA" id="ARBA00012954"/>
    </source>
</evidence>